<proteinExistence type="predicted"/>
<protein>
    <submittedName>
        <fullName evidence="1">Uncharacterized protein</fullName>
    </submittedName>
</protein>
<organism evidence="1">
    <name type="scientific">marine sediment metagenome</name>
    <dbReference type="NCBI Taxonomy" id="412755"/>
    <lineage>
        <taxon>unclassified sequences</taxon>
        <taxon>metagenomes</taxon>
        <taxon>ecological metagenomes</taxon>
    </lineage>
</organism>
<comment type="caution">
    <text evidence="1">The sequence shown here is derived from an EMBL/GenBank/DDBJ whole genome shotgun (WGS) entry which is preliminary data.</text>
</comment>
<reference evidence="1" key="1">
    <citation type="journal article" date="2015" name="Nature">
        <title>Complex archaea that bridge the gap between prokaryotes and eukaryotes.</title>
        <authorList>
            <person name="Spang A."/>
            <person name="Saw J.H."/>
            <person name="Jorgensen S.L."/>
            <person name="Zaremba-Niedzwiedzka K."/>
            <person name="Martijn J."/>
            <person name="Lind A.E."/>
            <person name="van Eijk R."/>
            <person name="Schleper C."/>
            <person name="Guy L."/>
            <person name="Ettema T.J."/>
        </authorList>
    </citation>
    <scope>NUCLEOTIDE SEQUENCE</scope>
</reference>
<evidence type="ECO:0000313" key="1">
    <source>
        <dbReference type="EMBL" id="KKL99127.1"/>
    </source>
</evidence>
<sequence length="51" mass="5583">MHDLTVLVIIWLGVFAASYAAHRISTEYIGATHLPVGSEESELFAILAGRR</sequence>
<dbReference type="AlphaFoldDB" id="A0A0F9JJF5"/>
<name>A0A0F9JJF5_9ZZZZ</name>
<gene>
    <name evidence="1" type="ORF">LCGC14_1817510</name>
</gene>
<dbReference type="EMBL" id="LAZR01017749">
    <property type="protein sequence ID" value="KKL99127.1"/>
    <property type="molecule type" value="Genomic_DNA"/>
</dbReference>
<accession>A0A0F9JJF5</accession>